<dbReference type="Proteomes" id="UP001432128">
    <property type="component" value="Chromosome"/>
</dbReference>
<gene>
    <name evidence="1" type="ORF">OG579_05660</name>
</gene>
<dbReference type="GO" id="GO:0003677">
    <property type="term" value="F:DNA binding"/>
    <property type="evidence" value="ECO:0007669"/>
    <property type="project" value="UniProtKB-KW"/>
</dbReference>
<dbReference type="InterPro" id="IPR058532">
    <property type="entry name" value="YjbR/MT2646/Rv2570-like"/>
</dbReference>
<reference evidence="1 2" key="1">
    <citation type="submission" date="2022-10" db="EMBL/GenBank/DDBJ databases">
        <title>The complete genomes of actinobacterial strains from the NBC collection.</title>
        <authorList>
            <person name="Joergensen T.S."/>
            <person name="Alvarez Arevalo M."/>
            <person name="Sterndorff E.B."/>
            <person name="Faurdal D."/>
            <person name="Vuksanovic O."/>
            <person name="Mourched A.-S."/>
            <person name="Charusanti P."/>
            <person name="Shaw S."/>
            <person name="Blin K."/>
            <person name="Weber T."/>
        </authorList>
    </citation>
    <scope>NUCLEOTIDE SEQUENCE [LARGE SCALE GENOMIC DNA]</scope>
    <source>
        <strain evidence="1 2">NBC_00319</strain>
    </source>
</reference>
<dbReference type="RefSeq" id="WP_328858392.1">
    <property type="nucleotide sequence ID" value="NZ_CP108021.1"/>
</dbReference>
<dbReference type="InterPro" id="IPR038056">
    <property type="entry name" value="YjbR-like_sf"/>
</dbReference>
<dbReference type="SUPFAM" id="SSF142906">
    <property type="entry name" value="YjbR-like"/>
    <property type="match status" value="1"/>
</dbReference>
<dbReference type="AlphaFoldDB" id="A0AAU4K5R0"/>
<evidence type="ECO:0000313" key="2">
    <source>
        <dbReference type="Proteomes" id="UP001432128"/>
    </source>
</evidence>
<keyword evidence="2" id="KW-1185">Reference proteome</keyword>
<keyword evidence="1" id="KW-0238">DNA-binding</keyword>
<protein>
    <submittedName>
        <fullName evidence="1">MmcQ/YjbR family DNA-binding protein</fullName>
    </submittedName>
</protein>
<organism evidence="1 2">
    <name type="scientific">Williamsia herbipolensis</name>
    <dbReference type="NCBI Taxonomy" id="1603258"/>
    <lineage>
        <taxon>Bacteria</taxon>
        <taxon>Bacillati</taxon>
        <taxon>Actinomycetota</taxon>
        <taxon>Actinomycetes</taxon>
        <taxon>Mycobacteriales</taxon>
        <taxon>Nocardiaceae</taxon>
        <taxon>Williamsia</taxon>
    </lineage>
</organism>
<accession>A0AAU4K5R0</accession>
<dbReference type="KEGG" id="whr:OG579_05660"/>
<dbReference type="Gene3D" id="3.90.1150.30">
    <property type="match status" value="1"/>
</dbReference>
<evidence type="ECO:0000313" key="1">
    <source>
        <dbReference type="EMBL" id="WUM21283.1"/>
    </source>
</evidence>
<dbReference type="EMBL" id="CP108021">
    <property type="protein sequence ID" value="WUM21283.1"/>
    <property type="molecule type" value="Genomic_DNA"/>
</dbReference>
<sequence>MPHPIMFDDDDPVLGRVRDIARAFPESTEVIAHGRPTFRCGRVFCHYGGSIRGGERREQSILFHPDPAEADALRADPRVFVPAYLGPAGWLGLDLSGGPDPSGDAPDWDEVGELIDASYRRIAPARLVRQLDQR</sequence>
<name>A0AAU4K5R0_9NOCA</name>
<proteinExistence type="predicted"/>
<dbReference type="Pfam" id="PF04237">
    <property type="entry name" value="YjbR"/>
    <property type="match status" value="1"/>
</dbReference>